<evidence type="ECO:0000313" key="2">
    <source>
        <dbReference type="Proteomes" id="UP000253729"/>
    </source>
</evidence>
<protein>
    <submittedName>
        <fullName evidence="1">Uncharacterized protein</fullName>
    </submittedName>
</protein>
<reference evidence="1 2" key="1">
    <citation type="submission" date="2018-07" db="EMBL/GenBank/DDBJ databases">
        <title>The genomes of Aspergillus section Nigri reveals drivers in fungal speciation.</title>
        <authorList>
            <consortium name="DOE Joint Genome Institute"/>
            <person name="Vesth T.C."/>
            <person name="Nybo J."/>
            <person name="Theobald S."/>
            <person name="Brandl J."/>
            <person name="Frisvad J.C."/>
            <person name="Nielsen K.F."/>
            <person name="Lyhne E.K."/>
            <person name="Kogle M.E."/>
            <person name="Kuo A."/>
            <person name="Riley R."/>
            <person name="Clum A."/>
            <person name="Nolan M."/>
            <person name="Lipzen A."/>
            <person name="Salamov A."/>
            <person name="Henrissat B."/>
            <person name="Wiebenga A."/>
            <person name="De vries R.P."/>
            <person name="Grigoriev I.V."/>
            <person name="Mortensen U.H."/>
            <person name="Andersen M.R."/>
            <person name="Baker S.E."/>
        </authorList>
    </citation>
    <scope>NUCLEOTIDE SEQUENCE [LARGE SCALE GENOMIC DNA]</scope>
    <source>
        <strain evidence="1 2">CBS 139.54b</strain>
    </source>
</reference>
<dbReference type="EMBL" id="KZ852047">
    <property type="protein sequence ID" value="RDH33226.1"/>
    <property type="molecule type" value="Genomic_DNA"/>
</dbReference>
<sequence>MQLSMQITANTGRSFQSELQNLKHQNLDRRPIHHFQQRLSGEIGTIGWLRGAS</sequence>
<dbReference type="GeneID" id="38134684"/>
<evidence type="ECO:0000313" key="1">
    <source>
        <dbReference type="EMBL" id="RDH33226.1"/>
    </source>
</evidence>
<proteinExistence type="predicted"/>
<organism evidence="1 2">
    <name type="scientific">Aspergillus welwitschiae</name>
    <dbReference type="NCBI Taxonomy" id="1341132"/>
    <lineage>
        <taxon>Eukaryota</taxon>
        <taxon>Fungi</taxon>
        <taxon>Dikarya</taxon>
        <taxon>Ascomycota</taxon>
        <taxon>Pezizomycotina</taxon>
        <taxon>Eurotiomycetes</taxon>
        <taxon>Eurotiomycetidae</taxon>
        <taxon>Eurotiales</taxon>
        <taxon>Aspergillaceae</taxon>
        <taxon>Aspergillus</taxon>
        <taxon>Aspergillus subgen. Circumdati</taxon>
    </lineage>
</organism>
<dbReference type="AlphaFoldDB" id="A0A3F3Q3G4"/>
<name>A0A3F3Q3G4_9EURO</name>
<dbReference type="RefSeq" id="XP_026626248.1">
    <property type="nucleotide sequence ID" value="XM_026766328.1"/>
</dbReference>
<keyword evidence="2" id="KW-1185">Reference proteome</keyword>
<gene>
    <name evidence="1" type="ORF">BDQ94DRAFT_143830</name>
</gene>
<accession>A0A3F3Q3G4</accession>
<dbReference type="Proteomes" id="UP000253729">
    <property type="component" value="Unassembled WGS sequence"/>
</dbReference>